<comment type="caution">
    <text evidence="2">The sequence shown here is derived from an EMBL/GenBank/DDBJ whole genome shotgun (WGS) entry which is preliminary data.</text>
</comment>
<sequence>MKSILPLAVCLFATTVTSATHIPSPQTDDQYPFRVEFDDGTPLCNVDMRTAHRCDKGAEKAYACMLDTNDQPELCDHIVDLQLLVRALGKNGFCQTMTKIRAEAKSNQLPTDEEYLKHIKTCANEASSVRYLDKEAHKKKSRIVDQTVNGGTSAIKSPGRSREMLLDMYLKDVFLPKGAVIAAAVDRLAGEALQKMVDDIHDNDEREAAQTVLDNKGWATKTSVTDMHAKASQKFKEQITKWGNRKLGL</sequence>
<evidence type="ECO:0000256" key="1">
    <source>
        <dbReference type="SAM" id="SignalP"/>
    </source>
</evidence>
<reference evidence="2" key="1">
    <citation type="submission" date="2020-11" db="EMBL/GenBank/DDBJ databases">
        <authorList>
            <consortium name="DOE Joint Genome Institute"/>
            <person name="Ahrendt S."/>
            <person name="Riley R."/>
            <person name="Andreopoulos W."/>
            <person name="Labutti K."/>
            <person name="Pangilinan J."/>
            <person name="Ruiz-Duenas F.J."/>
            <person name="Barrasa J.M."/>
            <person name="Sanchez-Garcia M."/>
            <person name="Camarero S."/>
            <person name="Miyauchi S."/>
            <person name="Serrano A."/>
            <person name="Linde D."/>
            <person name="Babiker R."/>
            <person name="Drula E."/>
            <person name="Ayuso-Fernandez I."/>
            <person name="Pacheco R."/>
            <person name="Padilla G."/>
            <person name="Ferreira P."/>
            <person name="Barriuso J."/>
            <person name="Kellner H."/>
            <person name="Castanera R."/>
            <person name="Alfaro M."/>
            <person name="Ramirez L."/>
            <person name="Pisabarro A.G."/>
            <person name="Kuo A."/>
            <person name="Tritt A."/>
            <person name="Lipzen A."/>
            <person name="He G."/>
            <person name="Yan M."/>
            <person name="Ng V."/>
            <person name="Cullen D."/>
            <person name="Martin F."/>
            <person name="Rosso M.-N."/>
            <person name="Henrissat B."/>
            <person name="Hibbett D."/>
            <person name="Martinez A.T."/>
            <person name="Grigoriev I.V."/>
        </authorList>
    </citation>
    <scope>NUCLEOTIDE SEQUENCE</scope>
    <source>
        <strain evidence="2">CBS 247.69</strain>
    </source>
</reference>
<gene>
    <name evidence="2" type="ORF">BDZ94DRAFT_1298060</name>
</gene>
<name>A0A9P5Y6H7_9AGAR</name>
<feature type="chain" id="PRO_5040425475" description="Secreted protein" evidence="1">
    <location>
        <begin position="20"/>
        <end position="249"/>
    </location>
</feature>
<protein>
    <recommendedName>
        <fullName evidence="4">Secreted protein</fullName>
    </recommendedName>
</protein>
<dbReference type="EMBL" id="MU150265">
    <property type="protein sequence ID" value="KAF9463109.1"/>
    <property type="molecule type" value="Genomic_DNA"/>
</dbReference>
<evidence type="ECO:0000313" key="2">
    <source>
        <dbReference type="EMBL" id="KAF9463109.1"/>
    </source>
</evidence>
<accession>A0A9P5Y6H7</accession>
<evidence type="ECO:0000313" key="3">
    <source>
        <dbReference type="Proteomes" id="UP000807353"/>
    </source>
</evidence>
<dbReference type="AlphaFoldDB" id="A0A9P5Y6H7"/>
<dbReference type="Proteomes" id="UP000807353">
    <property type="component" value="Unassembled WGS sequence"/>
</dbReference>
<proteinExistence type="predicted"/>
<keyword evidence="3" id="KW-1185">Reference proteome</keyword>
<evidence type="ECO:0008006" key="4">
    <source>
        <dbReference type="Google" id="ProtNLM"/>
    </source>
</evidence>
<keyword evidence="1" id="KW-0732">Signal</keyword>
<organism evidence="2 3">
    <name type="scientific">Collybia nuda</name>
    <dbReference type="NCBI Taxonomy" id="64659"/>
    <lineage>
        <taxon>Eukaryota</taxon>
        <taxon>Fungi</taxon>
        <taxon>Dikarya</taxon>
        <taxon>Basidiomycota</taxon>
        <taxon>Agaricomycotina</taxon>
        <taxon>Agaricomycetes</taxon>
        <taxon>Agaricomycetidae</taxon>
        <taxon>Agaricales</taxon>
        <taxon>Tricholomatineae</taxon>
        <taxon>Clitocybaceae</taxon>
        <taxon>Collybia</taxon>
    </lineage>
</organism>
<feature type="signal peptide" evidence="1">
    <location>
        <begin position="1"/>
        <end position="19"/>
    </location>
</feature>